<dbReference type="Proteomes" id="UP000050833">
    <property type="component" value="Unassembled WGS sequence"/>
</dbReference>
<dbReference type="RefSeq" id="WP_055946725.1">
    <property type="nucleotide sequence ID" value="NZ_JAQDCV010000011.1"/>
</dbReference>
<feature type="compositionally biased region" description="Basic and acidic residues" evidence="1">
    <location>
        <begin position="16"/>
        <end position="28"/>
    </location>
</feature>
<proteinExistence type="predicted"/>
<dbReference type="EMBL" id="LLKB01000008">
    <property type="protein sequence ID" value="KQC84050.1"/>
    <property type="molecule type" value="Genomic_DNA"/>
</dbReference>
<reference evidence="2 3" key="1">
    <citation type="submission" date="2015-10" db="EMBL/GenBank/DDBJ databases">
        <title>Butyribacter intestini gen. nov., sp. nov., a butyric acid-producing bacterium of the family Lachnospiraceae isolated from the human faeces.</title>
        <authorList>
            <person name="Zou Y."/>
            <person name="Xue W."/>
            <person name="Luo G."/>
            <person name="Lv M."/>
        </authorList>
    </citation>
    <scope>NUCLEOTIDE SEQUENCE [LARGE SCALE GENOMIC DNA]</scope>
    <source>
        <strain evidence="2 3">TF01-11</strain>
    </source>
</reference>
<name>A0AAW3JP46_9FIRM</name>
<feature type="compositionally biased region" description="Low complexity" evidence="1">
    <location>
        <begin position="32"/>
        <end position="48"/>
    </location>
</feature>
<dbReference type="AlphaFoldDB" id="A0AAW3JP46"/>
<keyword evidence="3" id="KW-1185">Reference proteome</keyword>
<gene>
    <name evidence="2" type="ORF">APZ18_15290</name>
</gene>
<evidence type="ECO:0000313" key="2">
    <source>
        <dbReference type="EMBL" id="KQC84050.1"/>
    </source>
</evidence>
<organism evidence="2 3">
    <name type="scientific">Butyribacter intestini</name>
    <dbReference type="NCBI Taxonomy" id="1703332"/>
    <lineage>
        <taxon>Bacteria</taxon>
        <taxon>Bacillati</taxon>
        <taxon>Bacillota</taxon>
        <taxon>Clostridia</taxon>
        <taxon>Lachnospirales</taxon>
        <taxon>Lachnospiraceae</taxon>
        <taxon>Butyribacter</taxon>
    </lineage>
</organism>
<accession>A0AAW3JP46</accession>
<feature type="region of interest" description="Disordered" evidence="1">
    <location>
        <begin position="14"/>
        <end position="60"/>
    </location>
</feature>
<comment type="caution">
    <text evidence="2">The sequence shown here is derived from an EMBL/GenBank/DDBJ whole genome shotgun (WGS) entry which is preliminary data.</text>
</comment>
<sequence>MSLDAISSSINTYSKVDTKKADSTKETEAAVAASTKNTSSADKAASTDTSKENGVVFDKTTDKKTDSANQIYNKDAIISKLKADQQSRLQSMQNLVEKLLNKQKGTFDLASLMKKDDVSGLNLSATFEAAAKNADPDTIKAAQESISEDGYWGVNKTSDRLVSMAIALSGGDTDKADEMMSAIQKGYDRATAAWGKDLPDICKDTLEATKQKMDDWKNGKTTAKDYSDLQ</sequence>
<evidence type="ECO:0000313" key="3">
    <source>
        <dbReference type="Proteomes" id="UP000050833"/>
    </source>
</evidence>
<protein>
    <submittedName>
        <fullName evidence="2">Uncharacterized protein</fullName>
    </submittedName>
</protein>
<evidence type="ECO:0000256" key="1">
    <source>
        <dbReference type="SAM" id="MobiDB-lite"/>
    </source>
</evidence>